<proteinExistence type="predicted"/>
<reference evidence="1" key="1">
    <citation type="submission" date="2014-09" db="EMBL/GenBank/DDBJ databases">
        <authorList>
            <person name="Magalhaes I.L.F."/>
            <person name="Oliveira U."/>
            <person name="Santos F.R."/>
            <person name="Vidigal T.H.D.A."/>
            <person name="Brescovit A.D."/>
            <person name="Santos A.J."/>
        </authorList>
    </citation>
    <scope>NUCLEOTIDE SEQUENCE</scope>
    <source>
        <tissue evidence="1">Shoot tissue taken approximately 20 cm above the soil surface</tissue>
    </source>
</reference>
<organism evidence="1">
    <name type="scientific">Arundo donax</name>
    <name type="common">Giant reed</name>
    <name type="synonym">Donax arundinaceus</name>
    <dbReference type="NCBI Taxonomy" id="35708"/>
    <lineage>
        <taxon>Eukaryota</taxon>
        <taxon>Viridiplantae</taxon>
        <taxon>Streptophyta</taxon>
        <taxon>Embryophyta</taxon>
        <taxon>Tracheophyta</taxon>
        <taxon>Spermatophyta</taxon>
        <taxon>Magnoliopsida</taxon>
        <taxon>Liliopsida</taxon>
        <taxon>Poales</taxon>
        <taxon>Poaceae</taxon>
        <taxon>PACMAD clade</taxon>
        <taxon>Arundinoideae</taxon>
        <taxon>Arundineae</taxon>
        <taxon>Arundo</taxon>
    </lineage>
</organism>
<dbReference type="EMBL" id="GBRH01205307">
    <property type="protein sequence ID" value="JAD92588.1"/>
    <property type="molecule type" value="Transcribed_RNA"/>
</dbReference>
<evidence type="ECO:0000313" key="1">
    <source>
        <dbReference type="EMBL" id="JAD92588.1"/>
    </source>
</evidence>
<reference evidence="1" key="2">
    <citation type="journal article" date="2015" name="Data Brief">
        <title>Shoot transcriptome of the giant reed, Arundo donax.</title>
        <authorList>
            <person name="Barrero R.A."/>
            <person name="Guerrero F.D."/>
            <person name="Moolhuijzen P."/>
            <person name="Goolsby J.A."/>
            <person name="Tidwell J."/>
            <person name="Bellgard S.E."/>
            <person name="Bellgard M.I."/>
        </authorList>
    </citation>
    <scope>NUCLEOTIDE SEQUENCE</scope>
    <source>
        <tissue evidence="1">Shoot tissue taken approximately 20 cm above the soil surface</tissue>
    </source>
</reference>
<accession>A0A0A9E0T7</accession>
<protein>
    <submittedName>
        <fullName evidence="1">Uncharacterized protein</fullName>
    </submittedName>
</protein>
<dbReference type="AlphaFoldDB" id="A0A0A9E0T7"/>
<sequence length="27" mass="3310">MTSCSPSSSIYYVFIWYPAYVLFHHYF</sequence>
<name>A0A0A9E0T7_ARUDO</name>